<sequence>MKKSFFLLFFFIFYLNTYSQNLKNETFNIIQKNLNYIIQNREYVVYEWSERIYIVIVKINSNKFIEFKFEKDNNEVLFLKDVTTLSNNTCLDKVFDYKNLSKDYIDYQSEFYKNKEVDYNGMTIYFAMITSDGSVYGECRITTIANILPYDRDIHLFLLNRVINDPKILKRKCGNVP</sequence>
<dbReference type="RefSeq" id="WP_248436526.1">
    <property type="nucleotide sequence ID" value="NZ_CP096205.1"/>
</dbReference>
<evidence type="ECO:0000313" key="1">
    <source>
        <dbReference type="EMBL" id="UPQ80636.1"/>
    </source>
</evidence>
<accession>A0ABY4KK11</accession>
<reference evidence="1" key="1">
    <citation type="submission" date="2022-04" db="EMBL/GenBank/DDBJ databases">
        <title>Consumption of N2O by Flavobacterium azooxidireducens sp. nov. isolated from Decomposing Leaf Litter of Phragmites australis (Cav.).</title>
        <authorList>
            <person name="Behrendt U."/>
            <person name="Spanner T."/>
            <person name="Augustin J."/>
            <person name="Horn M.A."/>
            <person name="Kolb S."/>
            <person name="Ulrich A."/>
        </authorList>
    </citation>
    <scope>NUCLEOTIDE SEQUENCE</scope>
    <source>
        <strain evidence="1">IGB 4-14</strain>
    </source>
</reference>
<evidence type="ECO:0000313" key="2">
    <source>
        <dbReference type="Proteomes" id="UP000830583"/>
    </source>
</evidence>
<name>A0ABY4KK11_9FLAO</name>
<dbReference type="Proteomes" id="UP000830583">
    <property type="component" value="Chromosome"/>
</dbReference>
<organism evidence="1 2">
    <name type="scientific">Flavobacterium azooxidireducens</name>
    <dbReference type="NCBI Taxonomy" id="1871076"/>
    <lineage>
        <taxon>Bacteria</taxon>
        <taxon>Pseudomonadati</taxon>
        <taxon>Bacteroidota</taxon>
        <taxon>Flavobacteriia</taxon>
        <taxon>Flavobacteriales</taxon>
        <taxon>Flavobacteriaceae</taxon>
        <taxon>Flavobacterium</taxon>
    </lineage>
</organism>
<proteinExistence type="predicted"/>
<keyword evidence="2" id="KW-1185">Reference proteome</keyword>
<protein>
    <submittedName>
        <fullName evidence="1">Uncharacterized protein</fullName>
    </submittedName>
</protein>
<gene>
    <name evidence="1" type="ORF">M0M57_07290</name>
</gene>
<dbReference type="EMBL" id="CP096205">
    <property type="protein sequence ID" value="UPQ80636.1"/>
    <property type="molecule type" value="Genomic_DNA"/>
</dbReference>